<keyword evidence="2" id="KW-0547">Nucleotide-binding</keyword>
<dbReference type="PIRSF" id="PIRSF016766">
    <property type="entry name" value="UCP016766_ATPgrasp"/>
    <property type="match status" value="1"/>
</dbReference>
<dbReference type="KEGG" id="tsy:THSYN_31755"/>
<dbReference type="GO" id="GO:0018169">
    <property type="term" value="F:ribosomal S6-glutamic acid ligase activity"/>
    <property type="evidence" value="ECO:0007669"/>
    <property type="project" value="TreeGrafter"/>
</dbReference>
<evidence type="ECO:0000313" key="4">
    <source>
        <dbReference type="EMBL" id="AUB85496.1"/>
    </source>
</evidence>
<dbReference type="InterPro" id="IPR011761">
    <property type="entry name" value="ATP-grasp"/>
</dbReference>
<dbReference type="GO" id="GO:0005524">
    <property type="term" value="F:ATP binding"/>
    <property type="evidence" value="ECO:0007669"/>
    <property type="project" value="UniProtKB-UniRule"/>
</dbReference>
<feature type="domain" description="ATP-grasp" evidence="3">
    <location>
        <begin position="129"/>
        <end position="309"/>
    </location>
</feature>
<keyword evidence="4" id="KW-0614">Plasmid</keyword>
<dbReference type="AlphaFoldDB" id="A0A2K8UIV9"/>
<dbReference type="EMBL" id="CP020372">
    <property type="protein sequence ID" value="AUB85496.1"/>
    <property type="molecule type" value="Genomic_DNA"/>
</dbReference>
<dbReference type="InterPro" id="IPR040803">
    <property type="entry name" value="MfnD_preATP-grasp"/>
</dbReference>
<keyword evidence="2" id="KW-0067">ATP-binding</keyword>
<organism evidence="4 5">
    <name type="scientific">Candidatus Thiodictyon syntrophicum</name>
    <dbReference type="NCBI Taxonomy" id="1166950"/>
    <lineage>
        <taxon>Bacteria</taxon>
        <taxon>Pseudomonadati</taxon>
        <taxon>Pseudomonadota</taxon>
        <taxon>Gammaproteobacteria</taxon>
        <taxon>Chromatiales</taxon>
        <taxon>Chromatiaceae</taxon>
        <taxon>Thiodictyon</taxon>
    </lineage>
</organism>
<evidence type="ECO:0000256" key="2">
    <source>
        <dbReference type="PROSITE-ProRule" id="PRU00409"/>
    </source>
</evidence>
<dbReference type="OrthoDB" id="271331at2"/>
<dbReference type="InterPro" id="IPR024710">
    <property type="entry name" value="MfnD"/>
</dbReference>
<dbReference type="InterPro" id="IPR003806">
    <property type="entry name" value="ATP-grasp_PylC-type"/>
</dbReference>
<dbReference type="Gene3D" id="2.30.36.100">
    <property type="match status" value="1"/>
</dbReference>
<dbReference type="Gene3D" id="3.30.470.20">
    <property type="entry name" value="ATP-grasp fold, B domain"/>
    <property type="match status" value="1"/>
</dbReference>
<keyword evidence="5" id="KW-1185">Reference proteome</keyword>
<keyword evidence="1" id="KW-0464">Manganese</keyword>
<gene>
    <name evidence="4" type="ORF">THSYN_31755</name>
</gene>
<dbReference type="GO" id="GO:0046872">
    <property type="term" value="F:metal ion binding"/>
    <property type="evidence" value="ECO:0007669"/>
    <property type="project" value="InterPro"/>
</dbReference>
<dbReference type="PROSITE" id="PS50975">
    <property type="entry name" value="ATP_GRASP"/>
    <property type="match status" value="1"/>
</dbReference>
<sequence length="333" mass="35031">MRVFVFEYVTGGGLLGAGLPPPLVREGDLMLRALVADLAALDGVECIITRDARLAPPHLPADCRPVHDAADFPRVWAQALAGADAVWPIAPEHQGILEGISEAILAADRPLLNSRPAAVRTAASKLRTIRLLEAQGVPVVPTFGAADRLPPLPGPWVLKPDDGVGCLGIRLCRDRDSLSRYWEQLAQADTFVAQPFVQGTAASLSLLAKDGEVNLLSVNRQRIAVMDEGLILLGCVVNGLGAGDPRWRRLAGDVTAALPDLWGYAGVDLIAAAEGPLVLEVNPRLTTSYVGLRESLQRNPAGLVLDLLVGGALRQGAVGGLAVDVCLEYAGAA</sequence>
<evidence type="ECO:0000259" key="3">
    <source>
        <dbReference type="PROSITE" id="PS50975"/>
    </source>
</evidence>
<proteinExistence type="predicted"/>
<reference evidence="4 5" key="1">
    <citation type="submission" date="2017-03" db="EMBL/GenBank/DDBJ databases">
        <title>Complete genome sequence of Candidatus 'Thiodictyon syntrophicum' sp. nov. strain Cad16T, a photolithoautotroph purple sulfur bacterium isolated from an alpine meromictic lake.</title>
        <authorList>
            <person name="Luedin S.M."/>
            <person name="Pothier J.F."/>
            <person name="Danza F."/>
            <person name="Storelli N."/>
            <person name="Wittwer M."/>
            <person name="Tonolla M."/>
        </authorList>
    </citation>
    <scope>NUCLEOTIDE SEQUENCE [LARGE SCALE GENOMIC DNA]</scope>
    <source>
        <strain evidence="4 5">Cad16T</strain>
        <plasmid evidence="5">Plasmid pts485</plasmid>
    </source>
</reference>
<dbReference type="PANTHER" id="PTHR21621:SF0">
    <property type="entry name" value="BETA-CITRYLGLUTAMATE SYNTHASE B-RELATED"/>
    <property type="match status" value="1"/>
</dbReference>
<dbReference type="Proteomes" id="UP000232638">
    <property type="component" value="Plasmid pTs485"/>
</dbReference>
<dbReference type="Pfam" id="PF02655">
    <property type="entry name" value="ATP-grasp_3"/>
    <property type="match status" value="1"/>
</dbReference>
<dbReference type="PANTHER" id="PTHR21621">
    <property type="entry name" value="RIBOSOMAL PROTEIN S6 MODIFICATION PROTEIN"/>
    <property type="match status" value="1"/>
</dbReference>
<dbReference type="Pfam" id="PF18301">
    <property type="entry name" value="preATP-grasp_3"/>
    <property type="match status" value="1"/>
</dbReference>
<evidence type="ECO:0000313" key="5">
    <source>
        <dbReference type="Proteomes" id="UP000232638"/>
    </source>
</evidence>
<name>A0A2K8UIV9_9GAMM</name>
<evidence type="ECO:0000256" key="1">
    <source>
        <dbReference type="ARBA" id="ARBA00023211"/>
    </source>
</evidence>
<dbReference type="Gene3D" id="3.40.50.11770">
    <property type="match status" value="1"/>
</dbReference>
<protein>
    <recommendedName>
        <fullName evidence="3">ATP-grasp domain-containing protein</fullName>
    </recommendedName>
</protein>
<geneLocation type="plasmid" evidence="5">
    <name>pts485</name>
</geneLocation>
<dbReference type="RefSeq" id="WP_100923119.1">
    <property type="nucleotide sequence ID" value="NZ_CP020372.1"/>
</dbReference>
<dbReference type="SUPFAM" id="SSF56059">
    <property type="entry name" value="Glutathione synthetase ATP-binding domain-like"/>
    <property type="match status" value="1"/>
</dbReference>
<accession>A0A2K8UIV9</accession>
<dbReference type="GO" id="GO:0009432">
    <property type="term" value="P:SOS response"/>
    <property type="evidence" value="ECO:0007669"/>
    <property type="project" value="TreeGrafter"/>
</dbReference>
<dbReference type="GO" id="GO:0005737">
    <property type="term" value="C:cytoplasm"/>
    <property type="evidence" value="ECO:0007669"/>
    <property type="project" value="TreeGrafter"/>
</dbReference>